<dbReference type="EMBL" id="HG739143">
    <property type="protein sequence ID" value="CDP11676.1"/>
    <property type="molecule type" value="Genomic_DNA"/>
</dbReference>
<dbReference type="AlphaFoldDB" id="A0A068UTG8"/>
<proteinExistence type="predicted"/>
<accession>A0A068UTG8</accession>
<dbReference type="Gramene" id="CDP11676">
    <property type="protein sequence ID" value="CDP11676"/>
    <property type="gene ID" value="GSCOC_T00034128001"/>
</dbReference>
<protein>
    <submittedName>
        <fullName evidence="1">Uncharacterized protein</fullName>
    </submittedName>
</protein>
<keyword evidence="2" id="KW-1185">Reference proteome</keyword>
<gene>
    <name evidence="1" type="ORF">GSCOC_T00034128001</name>
</gene>
<dbReference type="Proteomes" id="UP000295252">
    <property type="component" value="Chromosome X"/>
</dbReference>
<reference evidence="2" key="1">
    <citation type="journal article" date="2014" name="Science">
        <title>The coffee genome provides insight into the convergent evolution of caffeine biosynthesis.</title>
        <authorList>
            <person name="Denoeud F."/>
            <person name="Carretero-Paulet L."/>
            <person name="Dereeper A."/>
            <person name="Droc G."/>
            <person name="Guyot R."/>
            <person name="Pietrella M."/>
            <person name="Zheng C."/>
            <person name="Alberti A."/>
            <person name="Anthony F."/>
            <person name="Aprea G."/>
            <person name="Aury J.M."/>
            <person name="Bento P."/>
            <person name="Bernard M."/>
            <person name="Bocs S."/>
            <person name="Campa C."/>
            <person name="Cenci A."/>
            <person name="Combes M.C."/>
            <person name="Crouzillat D."/>
            <person name="Da Silva C."/>
            <person name="Daddiego L."/>
            <person name="De Bellis F."/>
            <person name="Dussert S."/>
            <person name="Garsmeur O."/>
            <person name="Gayraud T."/>
            <person name="Guignon V."/>
            <person name="Jahn K."/>
            <person name="Jamilloux V."/>
            <person name="Joet T."/>
            <person name="Labadie K."/>
            <person name="Lan T."/>
            <person name="Leclercq J."/>
            <person name="Lepelley M."/>
            <person name="Leroy T."/>
            <person name="Li L.T."/>
            <person name="Librado P."/>
            <person name="Lopez L."/>
            <person name="Munoz A."/>
            <person name="Noel B."/>
            <person name="Pallavicini A."/>
            <person name="Perrotta G."/>
            <person name="Poncet V."/>
            <person name="Pot D."/>
            <person name="Priyono X."/>
            <person name="Rigoreau M."/>
            <person name="Rouard M."/>
            <person name="Rozas J."/>
            <person name="Tranchant-Dubreuil C."/>
            <person name="VanBuren R."/>
            <person name="Zhang Q."/>
            <person name="Andrade A.C."/>
            <person name="Argout X."/>
            <person name="Bertrand B."/>
            <person name="de Kochko A."/>
            <person name="Graziosi G."/>
            <person name="Henry R.J."/>
            <person name="Jayarama X."/>
            <person name="Ming R."/>
            <person name="Nagai C."/>
            <person name="Rounsley S."/>
            <person name="Sankoff D."/>
            <person name="Giuliano G."/>
            <person name="Albert V.A."/>
            <person name="Wincker P."/>
            <person name="Lashermes P."/>
        </authorList>
    </citation>
    <scope>NUCLEOTIDE SEQUENCE [LARGE SCALE GENOMIC DNA]</scope>
    <source>
        <strain evidence="2">cv. DH200-94</strain>
    </source>
</reference>
<evidence type="ECO:0000313" key="2">
    <source>
        <dbReference type="Proteomes" id="UP000295252"/>
    </source>
</evidence>
<evidence type="ECO:0000313" key="1">
    <source>
        <dbReference type="EMBL" id="CDP11676.1"/>
    </source>
</evidence>
<dbReference type="InParanoid" id="A0A068UTG8"/>
<organism evidence="1 2">
    <name type="scientific">Coffea canephora</name>
    <name type="common">Robusta coffee</name>
    <dbReference type="NCBI Taxonomy" id="49390"/>
    <lineage>
        <taxon>Eukaryota</taxon>
        <taxon>Viridiplantae</taxon>
        <taxon>Streptophyta</taxon>
        <taxon>Embryophyta</taxon>
        <taxon>Tracheophyta</taxon>
        <taxon>Spermatophyta</taxon>
        <taxon>Magnoliopsida</taxon>
        <taxon>eudicotyledons</taxon>
        <taxon>Gunneridae</taxon>
        <taxon>Pentapetalae</taxon>
        <taxon>asterids</taxon>
        <taxon>lamiids</taxon>
        <taxon>Gentianales</taxon>
        <taxon>Rubiaceae</taxon>
        <taxon>Ixoroideae</taxon>
        <taxon>Gardenieae complex</taxon>
        <taxon>Bertiereae - Coffeeae clade</taxon>
        <taxon>Coffeeae</taxon>
        <taxon>Coffea</taxon>
    </lineage>
</organism>
<name>A0A068UTG8_COFCA</name>
<sequence>MMSPILSVYFFFAKLLPDFPKPHWSRFQAPKISYINSSCNLSPQIHSALSFETYIFLCNKLSFLDQYVG</sequence>